<proteinExistence type="predicted"/>
<gene>
    <name evidence="1" type="ORF">BO79DRAFT_185905</name>
</gene>
<accession>A0ACD1ISF6</accession>
<name>A0ACD1ISF6_9EURO</name>
<evidence type="ECO:0000313" key="1">
    <source>
        <dbReference type="EMBL" id="RAK93462.1"/>
    </source>
</evidence>
<reference evidence="1" key="1">
    <citation type="submission" date="2018-02" db="EMBL/GenBank/DDBJ databases">
        <title>The genomes of Aspergillus section Nigri reveals drivers in fungal speciation.</title>
        <authorList>
            <consortium name="DOE Joint Genome Institute"/>
            <person name="Vesth T.C."/>
            <person name="Nybo J."/>
            <person name="Theobald S."/>
            <person name="Brandl J."/>
            <person name="Frisvad J.C."/>
            <person name="Nielsen K.F."/>
            <person name="Lyhne E.K."/>
            <person name="Kogle M.E."/>
            <person name="Kuo A."/>
            <person name="Riley R."/>
            <person name="Clum A."/>
            <person name="Nolan M."/>
            <person name="Lipzen A."/>
            <person name="Salamov A."/>
            <person name="Henrissat B."/>
            <person name="Wiebenga A."/>
            <person name="De vries R.P."/>
            <person name="Grigoriev I.V."/>
            <person name="Mortensen U.H."/>
            <person name="Andersen M.R."/>
            <person name="Baker S.E."/>
        </authorList>
    </citation>
    <scope>NUCLEOTIDE SEQUENCE</scope>
    <source>
        <strain evidence="1">CBS 115574</strain>
    </source>
</reference>
<keyword evidence="2" id="KW-1185">Reference proteome</keyword>
<organism evidence="1 2">
    <name type="scientific">Aspergillus costaricaensis CBS 115574</name>
    <dbReference type="NCBI Taxonomy" id="1448317"/>
    <lineage>
        <taxon>Eukaryota</taxon>
        <taxon>Fungi</taxon>
        <taxon>Dikarya</taxon>
        <taxon>Ascomycota</taxon>
        <taxon>Pezizomycotina</taxon>
        <taxon>Eurotiomycetes</taxon>
        <taxon>Eurotiomycetidae</taxon>
        <taxon>Eurotiales</taxon>
        <taxon>Aspergillaceae</taxon>
        <taxon>Aspergillus</taxon>
        <taxon>Aspergillus subgen. Circumdati</taxon>
    </lineage>
</organism>
<dbReference type="EMBL" id="KZ824536">
    <property type="protein sequence ID" value="RAK93462.1"/>
    <property type="molecule type" value="Genomic_DNA"/>
</dbReference>
<evidence type="ECO:0000313" key="2">
    <source>
        <dbReference type="Proteomes" id="UP000249748"/>
    </source>
</evidence>
<dbReference type="Proteomes" id="UP000249748">
    <property type="component" value="Unassembled WGS sequence"/>
</dbReference>
<protein>
    <submittedName>
        <fullName evidence="1">Polyketide synthase</fullName>
    </submittedName>
</protein>
<sequence>MPLLYNGTSSQRISDSSHVEDRPALAIVGLSFEFPEEATSSERFWEMIVEGRCASKEIPGDRMNIENYYHPDETRASTIAVRKGHFVKENIGAFDAPFFSINPGEASSMDPQHRRLLETAYHALEDAGIPIEKCTGSDTSVYTGCFTNDYSTILQDEIHEKEQRHAAVGIATTMLANRLSWFFDFKGTSMNVDSACSSSLVALHLACKDLLSGASSMSLVGGANLVFHPNFMKMMSSSSLLSPDGRCWSFDERGNGYARGEGMAVMVIKRVEDALQDGDTIRAVIRNTGSNQDGKTPAITQPSLESQVTLIERTYQQAGLSMEPTRFFEAHGTGTAIGDPTEANSIGHAFRHCRSKSDPIYVGAVKANVGHLEGASGMASVIKALLVLENGVIPPIAGLETLNPRINADQLGLHFPRKATPWPTGGLRRACVNSFGFGGTNATAILDDAYHYLSSRGLHGNTRTRVVPPSPDSVANTDHNLTTDPTDTDETDSEITPADARENVLRVLALSATGQLPCQTVASQYREYLEKNQREIDDVAYALAERRSLFPWRSFIIADSCGTIIHDECKLTIPVKAQSDARVAFIFTGQGAQYLGMGRELSCYPIFQKTLHALQSYLDSLGATWSLDHFLNSQESSLSIDEPQYSQPLTTCLQIALVDLMKSFGILPTIVVGHSSGEIAAAYTTGSLSIKSAVKIAYYRGLLSSNLASRKANLSMMAVGVSIDDAVSYLDDLKGRVGDLQVWVGCVNSPKSVTLTGDVGQLDILRKLFDEDSIFSRRLHVPMSYHSPVMDEVSLEYQKAMDRLEPGELVQQTPMISSVTRDVVDTKSLCQPDYWIKNMTSPVEFHGALAKVLAQAGKGKRPRKRLGQKGQHDLSITHIIEIGPHGALRGPIGEILRNDSDVEKPVYIQALDRKSRADQSLLVAIGKLHCAGFSVDLRAVNLIKKAPRRIPHSLPPYPFNHTQTYWNEGRLSKRLRFRAMARHDLLGTQILDWNPEVSQWRNTIRLNEAPWLRDHKVDGQIVFPGAGMVVMAIEAFRQIHPSGVTGILLKDVDFSRALTFGDNLTEIETSFLLYKTGSTSNESNWCHFRLFLIDSEVQVECCSGFIRGEFDQNNSAIDSSFTFSRGTQSWANEEATAHDVFEDPYSLIDKSVVQYGPSFRVLEYMQLGPQREAIAKISTDKWKIGQTSVHRNQQYTIHPCTLDGLAQVILIALFCQQNEILGMVPRRVSSIWIDCRSNALSSGKKLLSTGKSVNLGRRSATGSVIATTSNFEPVTIIDNLEASFIEGGRNKDQSEEKLRLLCTRVKWRPDIDLMSSDQILKEISQGRPKEPACTVPRHDDLALATLCFVEEAVKYLQQHPSVYIPEYLIRYTRWMKYQQSLYHNQKLQLEAKQLLDLPMARQELNAKVEASGIEGRLTVHVGRNLVSVLTGDADPLDLIFRDNLADLYYEEMLANEYHAYPASFLMDRLCFKNPCMRILEIGAGTGGQTLRTLETIASDGIKRCDRYVYTDISPAFFPRAKEKFQDYADILEFKVCDISKDPTFQLFEPATFDLVIASHVLHATNNIGESLQNIRTLLKPGGKLLLFETTQPDSLRGAFAFGLLKGWWSPLDHELRTTYSPCLPTAEWNERLQNSEFSGVDLDIPGQENEKSRFSSILVSTAVSLKDEKACPENKIFVVRDSSSSYQNQVANFIASRRSTSIFTLEEILKVDISTSTTVVFLIELQEIFLADISPANFDLLREVLIKTQNAIWITEHVGELKLPGLSLIEGILRSLASEDSSRRFITLALDGSETEEQLLGLVSRLSHSIQNNPVNSMETTYSSDKGILQIPRVCDNGFLDDQVSSMLKPYMQDERQLGPDVHASIHIGNLGALHTLEYLESPQPPTHNENQLLVNVQAVGLTGQDYVSVMGGIDRWTIGTECAGVVQKAGVNTPYQPGDRVCAIGQGLASTSVCVNADAVATIPPEMSFSEAASLPTSLWLAFYSLHKLANLEEGEWVLVHQATSCVGLILIQMAMKRGAHVLATVSSAARRELLCDKFDLSPGRVYLSDDVSMCRSIKAITQNSGIDVVVGSLANWNGPDLSACLAAYARVIDIGNISGGSTAWEPRQRAVNISRATVSLVELLQHNPALVYRTFKQAVKLWFEKADMKSPVLHLFAANDLETAFSQIRQRERIGKSVLEMKQGITIKVKTKNKSSYEFSGNSTYVISGGLGGLGRHCARWMVSRGARYLILLSRFGPKTAEAYKVIHELREQGATVAAPQVDVGDLSKLKQVLAELSGTMPPIRGCIQGTLVLRDNLFENMTYEDWKVSTSSKAEGSWNLHLAMPTDLDFFILLSSINGIFGGRGQANYAAGNSFQDALAHYRISQGQKAVTINLGLMGSEGVIAEDEFLLASVRQFGHLMEVRNEEFIALLDFYCNPQLPLLPRDEAQPVIGIELPTVIAAKGVDLHHTMRRPMFSHLFRMGLDSNSSVVNQGAAKGSIDRPAALKSASPEEAASMITEWIAHKVGHILGIPATAIERDSPLHAHGIDSLVAVDMKNWFMNEIGANFTVFDIMSNSPITQMSVMAAEKSRFRQ</sequence>